<sequence>MNVKLQLLTLACACPLCAYASGVDEVLTALRGVECYQATADYQVLMSLQNDVNYTISLQSQAAPADTLAPCSYILSWHTDSSTDSVAGFCAYSNGNMFVFRGDRMQEYHYAQNPAIFLKSGTAAAPLPGIQMRGQFSNLLPQFIANDIENAVNDHRYTWEFTPDTVVSGQNCSVFKAEMTVNGNICREITYAFNRESHMPLFSETENNPGALAEQTILCKYTYPQKQPVCRPITEQMLGSIFPHIFELYRESTFTITNLPSQPLPTFTLPTTTGERHEHIRGQGFAHPTVLVILDALSEFATPTINETRRAIASLPQNADIIWAFTNNNTDDIETEIRRPRVGEHLLQSAKALARDCGATALPAVIFCDTDGIVQNVMVGFNNNFAADVIQKAVKLK</sequence>
<organism evidence="1 2">
    <name type="scientific">Muribaculum caecicola</name>
    <dbReference type="NCBI Taxonomy" id="3038144"/>
    <lineage>
        <taxon>Bacteria</taxon>
        <taxon>Pseudomonadati</taxon>
        <taxon>Bacteroidota</taxon>
        <taxon>Bacteroidia</taxon>
        <taxon>Bacteroidales</taxon>
        <taxon>Muribaculaceae</taxon>
        <taxon>Muribaculum</taxon>
    </lineage>
</organism>
<keyword evidence="2" id="KW-1185">Reference proteome</keyword>
<evidence type="ECO:0000313" key="1">
    <source>
        <dbReference type="EMBL" id="THG46614.1"/>
    </source>
</evidence>
<evidence type="ECO:0000313" key="2">
    <source>
        <dbReference type="Proteomes" id="UP000305401"/>
    </source>
</evidence>
<protein>
    <submittedName>
        <fullName evidence="1">Uncharacterized protein</fullName>
    </submittedName>
</protein>
<gene>
    <name evidence="1" type="ORF">E5990_08200</name>
</gene>
<dbReference type="EMBL" id="SSTG01000107">
    <property type="protein sequence ID" value="THG46614.1"/>
    <property type="molecule type" value="Genomic_DNA"/>
</dbReference>
<name>A0AC61S4E1_9BACT</name>
<comment type="caution">
    <text evidence="1">The sequence shown here is derived from an EMBL/GenBank/DDBJ whole genome shotgun (WGS) entry which is preliminary data.</text>
</comment>
<dbReference type="Proteomes" id="UP000305401">
    <property type="component" value="Unassembled WGS sequence"/>
</dbReference>
<proteinExistence type="predicted"/>
<reference evidence="1" key="1">
    <citation type="submission" date="2019-04" db="EMBL/GenBank/DDBJ databases">
        <title>Microbes associate with the intestines of laboratory mice.</title>
        <authorList>
            <person name="Navarre W."/>
            <person name="Wong E."/>
            <person name="Huang K.C."/>
            <person name="Tropini C."/>
            <person name="Ng K."/>
            <person name="Yu B."/>
        </authorList>
    </citation>
    <scope>NUCLEOTIDE SEQUENCE</scope>
    <source>
        <strain evidence="1">NM86_A22</strain>
    </source>
</reference>
<accession>A0AC61S4E1</accession>